<evidence type="ECO:0000256" key="1">
    <source>
        <dbReference type="SAM" id="MobiDB-lite"/>
    </source>
</evidence>
<dbReference type="EMBL" id="AP009090">
    <property type="protein sequence ID" value="BAI39896.1"/>
    <property type="molecule type" value="Genomic_DNA"/>
</dbReference>
<name>C8TFH4_ORYSI</name>
<organism evidence="2">
    <name type="scientific">Oryza sativa subsp. indica</name>
    <name type="common">Rice</name>
    <dbReference type="NCBI Taxonomy" id="39946"/>
    <lineage>
        <taxon>Eukaryota</taxon>
        <taxon>Viridiplantae</taxon>
        <taxon>Streptophyta</taxon>
        <taxon>Embryophyta</taxon>
        <taxon>Tracheophyta</taxon>
        <taxon>Spermatophyta</taxon>
        <taxon>Magnoliopsida</taxon>
        <taxon>Liliopsida</taxon>
        <taxon>Poales</taxon>
        <taxon>Poaceae</taxon>
        <taxon>BOP clade</taxon>
        <taxon>Oryzoideae</taxon>
        <taxon>Oryzeae</taxon>
        <taxon>Oryzinae</taxon>
        <taxon>Oryza</taxon>
        <taxon>Oryza sativa</taxon>
    </lineage>
</organism>
<protein>
    <submittedName>
        <fullName evidence="2">Uncharacterized protein K0155C03.35</fullName>
    </submittedName>
</protein>
<feature type="compositionally biased region" description="Polar residues" evidence="1">
    <location>
        <begin position="8"/>
        <end position="19"/>
    </location>
</feature>
<proteinExistence type="predicted"/>
<accession>C8TFH4</accession>
<reference evidence="2" key="1">
    <citation type="journal article" date="2009" name="Plant J.">
        <title>Comparative analysis of complete orthologous centromeres from two subspecies of rice reveals rapid variation of centromere organization and structure.</title>
        <authorList>
            <person name="Wu J."/>
            <person name="Fujisawa M."/>
            <person name="Tian Z."/>
            <person name="Yamagata H."/>
            <person name="Kamiya K."/>
            <person name="Shibata M."/>
            <person name="Hosokawa S."/>
            <person name="Ito Y."/>
            <person name="Hamada M."/>
            <person name="Katagiri S."/>
            <person name="Kurita K."/>
            <person name="Yamamoto M."/>
            <person name="Kikuta A."/>
            <person name="Machita K."/>
            <person name="Karasawa W."/>
            <person name="Kanamori H."/>
            <person name="Namiki N."/>
            <person name="Mizuno H."/>
            <person name="Ma J."/>
            <person name="Sasaki T."/>
            <person name="Matsumoto T."/>
        </authorList>
    </citation>
    <scope>NUCLEOTIDE SEQUENCE</scope>
</reference>
<sequence>MTKRHGNEGTSYDVTTNEAAQRRVDEDKATRLGLDGYEGGQREWWRPREWQILPVRSGTMAATTRVVTVMMTARRW</sequence>
<dbReference type="AlphaFoldDB" id="C8TFH4"/>
<evidence type="ECO:0000313" key="2">
    <source>
        <dbReference type="EMBL" id="BAI39896.1"/>
    </source>
</evidence>
<feature type="region of interest" description="Disordered" evidence="1">
    <location>
        <begin position="1"/>
        <end position="29"/>
    </location>
</feature>
<gene>
    <name evidence="2" type="primary">K0155C03.35</name>
</gene>
<feature type="compositionally biased region" description="Basic and acidic residues" evidence="1">
    <location>
        <begin position="20"/>
        <end position="29"/>
    </location>
</feature>